<accession>A0A4Y7JPJ5</accession>
<gene>
    <name evidence="2" type="ORF">C5167_023347</name>
</gene>
<dbReference type="AlphaFoldDB" id="A0A4Y7JPJ5"/>
<keyword evidence="1" id="KW-0812">Transmembrane</keyword>
<keyword evidence="3" id="KW-1185">Reference proteome</keyword>
<dbReference type="Gramene" id="RZC61595">
    <property type="protein sequence ID" value="RZC61595"/>
    <property type="gene ID" value="C5167_023347"/>
</dbReference>
<organism evidence="2 3">
    <name type="scientific">Papaver somniferum</name>
    <name type="common">Opium poppy</name>
    <dbReference type="NCBI Taxonomy" id="3469"/>
    <lineage>
        <taxon>Eukaryota</taxon>
        <taxon>Viridiplantae</taxon>
        <taxon>Streptophyta</taxon>
        <taxon>Embryophyta</taxon>
        <taxon>Tracheophyta</taxon>
        <taxon>Spermatophyta</taxon>
        <taxon>Magnoliopsida</taxon>
        <taxon>Ranunculales</taxon>
        <taxon>Papaveraceae</taxon>
        <taxon>Papaveroideae</taxon>
        <taxon>Papaver</taxon>
    </lineage>
</organism>
<name>A0A4Y7JPJ5_PAPSO</name>
<evidence type="ECO:0000256" key="1">
    <source>
        <dbReference type="SAM" id="Phobius"/>
    </source>
</evidence>
<dbReference type="EMBL" id="CM010719">
    <property type="protein sequence ID" value="RZC61595.1"/>
    <property type="molecule type" value="Genomic_DNA"/>
</dbReference>
<feature type="transmembrane region" description="Helical" evidence="1">
    <location>
        <begin position="20"/>
        <end position="38"/>
    </location>
</feature>
<protein>
    <submittedName>
        <fullName evidence="2">Uncharacterized protein</fullName>
    </submittedName>
</protein>
<keyword evidence="1" id="KW-0472">Membrane</keyword>
<proteinExistence type="predicted"/>
<evidence type="ECO:0000313" key="2">
    <source>
        <dbReference type="EMBL" id="RZC61595.1"/>
    </source>
</evidence>
<keyword evidence="1" id="KW-1133">Transmembrane helix</keyword>
<evidence type="ECO:0000313" key="3">
    <source>
        <dbReference type="Proteomes" id="UP000316621"/>
    </source>
</evidence>
<reference evidence="2 3" key="1">
    <citation type="journal article" date="2018" name="Science">
        <title>The opium poppy genome and morphinan production.</title>
        <authorList>
            <person name="Guo L."/>
            <person name="Winzer T."/>
            <person name="Yang X."/>
            <person name="Li Y."/>
            <person name="Ning Z."/>
            <person name="He Z."/>
            <person name="Teodor R."/>
            <person name="Lu Y."/>
            <person name="Bowser T.A."/>
            <person name="Graham I.A."/>
            <person name="Ye K."/>
        </authorList>
    </citation>
    <scope>NUCLEOTIDE SEQUENCE [LARGE SCALE GENOMIC DNA]</scope>
    <source>
        <strain evidence="3">cv. HN1</strain>
        <tissue evidence="2">Leaves</tissue>
    </source>
</reference>
<sequence length="79" mass="8866">MARNEVMFQFMTLLLPNNFGAFRLGLLYLGSLSILYGLTAKESNWLGAVTSAAMIFLDMAEHCELYGFHTLVVTAFRVK</sequence>
<dbReference type="Proteomes" id="UP000316621">
    <property type="component" value="Chromosome 5"/>
</dbReference>
<dbReference type="STRING" id="3469.A0A4Y7JPJ5"/>